<dbReference type="GO" id="GO:0016705">
    <property type="term" value="F:oxidoreductase activity, acting on paired donors, with incorporation or reduction of molecular oxygen"/>
    <property type="evidence" value="ECO:0007669"/>
    <property type="project" value="InterPro"/>
</dbReference>
<name>A0A6G9Z621_9NOCA</name>
<sequence length="96" mass="10618">MFGTLAGDGLVQGADAYAGLFTPEFVRDPHPVQATLRQEAAAHRTVTPTGMRMWVVARYEDVRTVLADPTVAVPFGQFRWRKSVLMHGVEQPPLIL</sequence>
<reference evidence="1 2" key="1">
    <citation type="journal article" date="2019" name="ACS Chem. Biol.">
        <title>Identification and Mobilization of a Cryptic Antibiotic Biosynthesis Gene Locus from a Human-Pathogenic Nocardia Isolate.</title>
        <authorList>
            <person name="Herisse M."/>
            <person name="Ishida K."/>
            <person name="Porter J.L."/>
            <person name="Howden B."/>
            <person name="Hertweck C."/>
            <person name="Stinear T.P."/>
            <person name="Pidot S.J."/>
        </authorList>
    </citation>
    <scope>NUCLEOTIDE SEQUENCE [LARGE SCALE GENOMIC DNA]</scope>
    <source>
        <strain evidence="1 2">AUSMDU00012715</strain>
    </source>
</reference>
<dbReference type="GO" id="GO:0020037">
    <property type="term" value="F:heme binding"/>
    <property type="evidence" value="ECO:0007669"/>
    <property type="project" value="InterPro"/>
</dbReference>
<dbReference type="Gene3D" id="3.30.43.20">
    <property type="match status" value="1"/>
</dbReference>
<dbReference type="GO" id="GO:0004497">
    <property type="term" value="F:monooxygenase activity"/>
    <property type="evidence" value="ECO:0007669"/>
    <property type="project" value="InterPro"/>
</dbReference>
<evidence type="ECO:0000313" key="2">
    <source>
        <dbReference type="Proteomes" id="UP000500953"/>
    </source>
</evidence>
<dbReference type="RefSeq" id="WP_167488274.1">
    <property type="nucleotide sequence ID" value="NZ_CP046173.1"/>
</dbReference>
<dbReference type="AlphaFoldDB" id="A0A6G9Z621"/>
<organism evidence="1 2">
    <name type="scientific">Nocardia terpenica</name>
    <dbReference type="NCBI Taxonomy" id="455432"/>
    <lineage>
        <taxon>Bacteria</taxon>
        <taxon>Bacillati</taxon>
        <taxon>Actinomycetota</taxon>
        <taxon>Actinomycetes</taxon>
        <taxon>Mycobacteriales</taxon>
        <taxon>Nocardiaceae</taxon>
        <taxon>Nocardia</taxon>
    </lineage>
</organism>
<dbReference type="EMBL" id="CP046173">
    <property type="protein sequence ID" value="QIS20968.1"/>
    <property type="molecule type" value="Genomic_DNA"/>
</dbReference>
<evidence type="ECO:0008006" key="3">
    <source>
        <dbReference type="Google" id="ProtNLM"/>
    </source>
</evidence>
<dbReference type="Proteomes" id="UP000500953">
    <property type="component" value="Chromosome"/>
</dbReference>
<gene>
    <name evidence="1" type="ORF">F6W96_24270</name>
</gene>
<protein>
    <recommendedName>
        <fullName evidence="3">Cytochrome P450</fullName>
    </recommendedName>
</protein>
<accession>A0A6G9Z621</accession>
<evidence type="ECO:0000313" key="1">
    <source>
        <dbReference type="EMBL" id="QIS20968.1"/>
    </source>
</evidence>
<proteinExistence type="predicted"/>
<dbReference type="GO" id="GO:0005506">
    <property type="term" value="F:iron ion binding"/>
    <property type="evidence" value="ECO:0007669"/>
    <property type="project" value="InterPro"/>
</dbReference>
<dbReference type="SUPFAM" id="SSF48264">
    <property type="entry name" value="Cytochrome P450"/>
    <property type="match status" value="1"/>
</dbReference>
<dbReference type="InterPro" id="IPR036396">
    <property type="entry name" value="Cyt_P450_sf"/>
</dbReference>